<feature type="transmembrane region" description="Helical" evidence="1">
    <location>
        <begin position="116"/>
        <end position="146"/>
    </location>
</feature>
<evidence type="ECO:0000313" key="3">
    <source>
        <dbReference type="Proteomes" id="UP000190814"/>
    </source>
</evidence>
<dbReference type="InterPro" id="IPR046664">
    <property type="entry name" value="DUF6773"/>
</dbReference>
<dbReference type="Pfam" id="PF20563">
    <property type="entry name" value="DUF6773"/>
    <property type="match status" value="1"/>
</dbReference>
<keyword evidence="1" id="KW-1133">Transmembrane helix</keyword>
<keyword evidence="1" id="KW-0472">Membrane</keyword>
<dbReference type="EMBL" id="FUXZ01000009">
    <property type="protein sequence ID" value="SKA68696.1"/>
    <property type="molecule type" value="Genomic_DNA"/>
</dbReference>
<name>A0A1T4VUR2_9FIRM</name>
<feature type="transmembrane region" description="Helical" evidence="1">
    <location>
        <begin position="185"/>
        <end position="207"/>
    </location>
</feature>
<reference evidence="2 3" key="1">
    <citation type="submission" date="2017-02" db="EMBL/GenBank/DDBJ databases">
        <authorList>
            <person name="Peterson S.W."/>
        </authorList>
    </citation>
    <scope>NUCLEOTIDE SEQUENCE [LARGE SCALE GENOMIC DNA]</scope>
    <source>
        <strain evidence="2 3">ATCC 35992</strain>
    </source>
</reference>
<sequence>MFKNNKVVDERLHKKSSELGARMFPVLGIIELVFLIVKIACGLPFMVYVLEICILVGGVVMWLFEELRFGTLFVKEKDDILKELSNKAKSQAFMMMFWIVIIGELLYIFLIDKKYYFWVLTYIVSWLPCAIYITISAVSGGILVFGSKQKEKNVKKDLAIRTFFGSIFFGFVTGTGFYIRDGAFYPKGLIGVVLLAAGWGIPFYFMFIGIMKLSEKKADKNIEKVDDRDEK</sequence>
<feature type="transmembrane region" description="Helical" evidence="1">
    <location>
        <begin position="21"/>
        <end position="39"/>
    </location>
</feature>
<proteinExistence type="predicted"/>
<dbReference type="OrthoDB" id="9985704at2"/>
<accession>A0A1T4VUR2</accession>
<organism evidence="2 3">
    <name type="scientific">Eubacterium uniforme</name>
    <dbReference type="NCBI Taxonomy" id="39495"/>
    <lineage>
        <taxon>Bacteria</taxon>
        <taxon>Bacillati</taxon>
        <taxon>Bacillota</taxon>
        <taxon>Clostridia</taxon>
        <taxon>Eubacteriales</taxon>
        <taxon>Eubacteriaceae</taxon>
        <taxon>Eubacterium</taxon>
    </lineage>
</organism>
<feature type="transmembrane region" description="Helical" evidence="1">
    <location>
        <begin position="158"/>
        <end position="179"/>
    </location>
</feature>
<dbReference type="Proteomes" id="UP000190814">
    <property type="component" value="Unassembled WGS sequence"/>
</dbReference>
<feature type="transmembrane region" description="Helical" evidence="1">
    <location>
        <begin position="92"/>
        <end position="110"/>
    </location>
</feature>
<evidence type="ECO:0000313" key="2">
    <source>
        <dbReference type="EMBL" id="SKA68696.1"/>
    </source>
</evidence>
<feature type="transmembrane region" description="Helical" evidence="1">
    <location>
        <begin position="45"/>
        <end position="64"/>
    </location>
</feature>
<dbReference type="STRING" id="39495.SAMN02745111_01653"/>
<keyword evidence="3" id="KW-1185">Reference proteome</keyword>
<protein>
    <submittedName>
        <fullName evidence="2">Uncharacterized protein</fullName>
    </submittedName>
</protein>
<evidence type="ECO:0000256" key="1">
    <source>
        <dbReference type="SAM" id="Phobius"/>
    </source>
</evidence>
<dbReference type="RefSeq" id="WP_078766502.1">
    <property type="nucleotide sequence ID" value="NZ_FUXZ01000009.1"/>
</dbReference>
<keyword evidence="1" id="KW-0812">Transmembrane</keyword>
<gene>
    <name evidence="2" type="ORF">SAMN02745111_01653</name>
</gene>
<dbReference type="AlphaFoldDB" id="A0A1T4VUR2"/>